<dbReference type="HAMAP" id="MF_01940">
    <property type="entry name" value="RNA_CPDase"/>
    <property type="match status" value="1"/>
</dbReference>
<dbReference type="NCBIfam" id="TIGR02258">
    <property type="entry name" value="2_5_ligase"/>
    <property type="match status" value="1"/>
</dbReference>
<feature type="active site" description="Proton acceptor" evidence="2">
    <location>
        <position position="129"/>
    </location>
</feature>
<evidence type="ECO:0000313" key="4">
    <source>
        <dbReference type="Proteomes" id="UP000581688"/>
    </source>
</evidence>
<organism evidence="3 4">
    <name type="scientific">Salirhabdus euzebyi</name>
    <dbReference type="NCBI Taxonomy" id="394506"/>
    <lineage>
        <taxon>Bacteria</taxon>
        <taxon>Bacillati</taxon>
        <taxon>Bacillota</taxon>
        <taxon>Bacilli</taxon>
        <taxon>Bacillales</taxon>
        <taxon>Bacillaceae</taxon>
        <taxon>Salirhabdus</taxon>
    </lineage>
</organism>
<dbReference type="Pfam" id="PF13563">
    <property type="entry name" value="2_5_RNA_ligase2"/>
    <property type="match status" value="1"/>
</dbReference>
<proteinExistence type="inferred from homology"/>
<dbReference type="GO" id="GO:0016874">
    <property type="term" value="F:ligase activity"/>
    <property type="evidence" value="ECO:0007669"/>
    <property type="project" value="UniProtKB-KW"/>
</dbReference>
<feature type="active site" description="Proton donor" evidence="2">
    <location>
        <position position="44"/>
    </location>
</feature>
<reference evidence="3 4" key="1">
    <citation type="submission" date="2020-08" db="EMBL/GenBank/DDBJ databases">
        <title>Genomic Encyclopedia of Type Strains, Phase IV (KMG-IV): sequencing the most valuable type-strain genomes for metagenomic binning, comparative biology and taxonomic classification.</title>
        <authorList>
            <person name="Goeker M."/>
        </authorList>
    </citation>
    <scope>NUCLEOTIDE SEQUENCE [LARGE SCALE GENOMIC DNA]</scope>
    <source>
        <strain evidence="3 4">DSM 19612</strain>
    </source>
</reference>
<dbReference type="AlphaFoldDB" id="A0A841Q1K7"/>
<dbReference type="PANTHER" id="PTHR35561">
    <property type="entry name" value="RNA 2',3'-CYCLIC PHOSPHODIESTERASE"/>
    <property type="match status" value="1"/>
</dbReference>
<dbReference type="RefSeq" id="WP_174494293.1">
    <property type="nucleotide sequence ID" value="NZ_CADDWK010000001.1"/>
</dbReference>
<evidence type="ECO:0000256" key="2">
    <source>
        <dbReference type="HAMAP-Rule" id="MF_01940"/>
    </source>
</evidence>
<dbReference type="Gene3D" id="3.90.1140.10">
    <property type="entry name" value="Cyclic phosphodiesterase"/>
    <property type="match status" value="1"/>
</dbReference>
<dbReference type="GO" id="GO:0008664">
    <property type="term" value="F:RNA 2',3'-cyclic 3'-phosphodiesterase activity"/>
    <property type="evidence" value="ECO:0007669"/>
    <property type="project" value="UniProtKB-EC"/>
</dbReference>
<comment type="function">
    <text evidence="2">Hydrolyzes RNA 2',3'-cyclic phosphodiester to an RNA 2'-phosphomonoester.</text>
</comment>
<dbReference type="InterPro" id="IPR009097">
    <property type="entry name" value="Cyclic_Pdiesterase"/>
</dbReference>
<protein>
    <recommendedName>
        <fullName evidence="2">RNA 2',3'-cyclic phosphodiesterase</fullName>
        <shortName evidence="2">RNA 2',3'-CPDase</shortName>
        <ecNumber evidence="2">3.1.4.58</ecNumber>
    </recommendedName>
</protein>
<keyword evidence="3" id="KW-0436">Ligase</keyword>
<accession>A0A841Q1K7</accession>
<comment type="similarity">
    <text evidence="2">Belongs to the 2H phosphoesterase superfamily. ThpR family.</text>
</comment>
<dbReference type="SUPFAM" id="SSF55144">
    <property type="entry name" value="LigT-like"/>
    <property type="match status" value="1"/>
</dbReference>
<dbReference type="PANTHER" id="PTHR35561:SF1">
    <property type="entry name" value="RNA 2',3'-CYCLIC PHOSPHODIESTERASE"/>
    <property type="match status" value="1"/>
</dbReference>
<gene>
    <name evidence="3" type="ORF">HNQ94_000584</name>
</gene>
<comment type="catalytic activity">
    <reaction evidence="2">
        <text>a 3'-end 2',3'-cyclophospho-ribonucleotide-RNA + H2O = a 3'-end 2'-phospho-ribonucleotide-RNA + H(+)</text>
        <dbReference type="Rhea" id="RHEA:11828"/>
        <dbReference type="Rhea" id="RHEA-COMP:10464"/>
        <dbReference type="Rhea" id="RHEA-COMP:17353"/>
        <dbReference type="ChEBI" id="CHEBI:15377"/>
        <dbReference type="ChEBI" id="CHEBI:15378"/>
        <dbReference type="ChEBI" id="CHEBI:83064"/>
        <dbReference type="ChEBI" id="CHEBI:173113"/>
        <dbReference type="EC" id="3.1.4.58"/>
    </reaction>
</comment>
<feature type="short sequence motif" description="HXTX 2" evidence="2">
    <location>
        <begin position="129"/>
        <end position="132"/>
    </location>
</feature>
<keyword evidence="4" id="KW-1185">Reference proteome</keyword>
<feature type="short sequence motif" description="HXTX 1" evidence="2">
    <location>
        <begin position="44"/>
        <end position="47"/>
    </location>
</feature>
<sequence length="187" mass="21869">MSRDPHYFVGIPVQEKMQHFLIEWQNLLQNHVSYKVWTNPNDFHITLKFLGAVNSQMKNQLIEHLNQNSFPSTFGLKIGDLGFFGHKVQPRVMWTGVEKSPELTRLQSEVEGICSQLMFPKENRPYHPHITLAKKWGNEQKRIEGNKLKGLVSNVKDPIMEVNCFHLYEIHPNQSIKYQPVHTIKLK</sequence>
<dbReference type="Proteomes" id="UP000581688">
    <property type="component" value="Unassembled WGS sequence"/>
</dbReference>
<keyword evidence="1 2" id="KW-0378">Hydrolase</keyword>
<dbReference type="EC" id="3.1.4.58" evidence="2"/>
<name>A0A841Q1K7_9BACI</name>
<dbReference type="EMBL" id="JACHGH010000001">
    <property type="protein sequence ID" value="MBB6452163.1"/>
    <property type="molecule type" value="Genomic_DNA"/>
</dbReference>
<comment type="caution">
    <text evidence="3">The sequence shown here is derived from an EMBL/GenBank/DDBJ whole genome shotgun (WGS) entry which is preliminary data.</text>
</comment>
<evidence type="ECO:0000313" key="3">
    <source>
        <dbReference type="EMBL" id="MBB6452163.1"/>
    </source>
</evidence>
<evidence type="ECO:0000256" key="1">
    <source>
        <dbReference type="ARBA" id="ARBA00022801"/>
    </source>
</evidence>
<dbReference type="InterPro" id="IPR004175">
    <property type="entry name" value="RNA_CPDase"/>
</dbReference>
<dbReference type="GO" id="GO:0004113">
    <property type="term" value="F:2',3'-cyclic-nucleotide 3'-phosphodiesterase activity"/>
    <property type="evidence" value="ECO:0007669"/>
    <property type="project" value="InterPro"/>
</dbReference>